<evidence type="ECO:0000313" key="2">
    <source>
        <dbReference type="EMBL" id="AFD06543.1"/>
    </source>
</evidence>
<dbReference type="eggNOG" id="COG3247">
    <property type="taxonomic scope" value="Bacteria"/>
</dbReference>
<dbReference type="OrthoDB" id="7059775at2"/>
<keyword evidence="3" id="KW-1185">Reference proteome</keyword>
<evidence type="ECO:0000256" key="1">
    <source>
        <dbReference type="SAM" id="Phobius"/>
    </source>
</evidence>
<dbReference type="GO" id="GO:0005886">
    <property type="term" value="C:plasma membrane"/>
    <property type="evidence" value="ECO:0007669"/>
    <property type="project" value="TreeGrafter"/>
</dbReference>
<feature type="transmembrane region" description="Helical" evidence="1">
    <location>
        <begin position="124"/>
        <end position="142"/>
    </location>
</feature>
<keyword evidence="1" id="KW-0812">Transmembrane</keyword>
<dbReference type="InterPro" id="IPR052712">
    <property type="entry name" value="Acid_resist_chaperone_HdeD"/>
</dbReference>
<feature type="transmembrane region" description="Helical" evidence="1">
    <location>
        <begin position="92"/>
        <end position="112"/>
    </location>
</feature>
<feature type="transmembrane region" description="Helical" evidence="1">
    <location>
        <begin position="67"/>
        <end position="86"/>
    </location>
</feature>
<dbReference type="KEGG" id="scn:Solca_1464"/>
<dbReference type="PANTHER" id="PTHR34989:SF1">
    <property type="entry name" value="PROTEIN HDED"/>
    <property type="match status" value="1"/>
</dbReference>
<organism evidence="2 3">
    <name type="scientific">Solitalea canadensis (strain ATCC 29591 / DSM 3403 / JCM 21819 / LMG 8368 / NBRC 15130 / NCIMB 12057 / USAM 9D)</name>
    <name type="common">Flexibacter canadensis</name>
    <dbReference type="NCBI Taxonomy" id="929556"/>
    <lineage>
        <taxon>Bacteria</taxon>
        <taxon>Pseudomonadati</taxon>
        <taxon>Bacteroidota</taxon>
        <taxon>Sphingobacteriia</taxon>
        <taxon>Sphingobacteriales</taxon>
        <taxon>Sphingobacteriaceae</taxon>
        <taxon>Solitalea</taxon>
    </lineage>
</organism>
<dbReference type="STRING" id="929556.Solca_1464"/>
<accession>H8KVP0</accession>
<dbReference type="RefSeq" id="WP_014679770.1">
    <property type="nucleotide sequence ID" value="NC_017770.1"/>
</dbReference>
<reference evidence="2" key="1">
    <citation type="submission" date="2012-02" db="EMBL/GenBank/DDBJ databases">
        <title>The complete genome of Solitalea canadensis DSM 3403.</title>
        <authorList>
            <consortium name="US DOE Joint Genome Institute (JGI-PGF)"/>
            <person name="Lucas S."/>
            <person name="Copeland A."/>
            <person name="Lapidus A."/>
            <person name="Glavina del Rio T."/>
            <person name="Dalin E."/>
            <person name="Tice H."/>
            <person name="Bruce D."/>
            <person name="Goodwin L."/>
            <person name="Pitluck S."/>
            <person name="Peters L."/>
            <person name="Ovchinnikova G."/>
            <person name="Lu M."/>
            <person name="Kyrpides N."/>
            <person name="Mavromatis K."/>
            <person name="Ivanova N."/>
            <person name="Brettin T."/>
            <person name="Detter J.C."/>
            <person name="Han C."/>
            <person name="Larimer F."/>
            <person name="Land M."/>
            <person name="Hauser L."/>
            <person name="Markowitz V."/>
            <person name="Cheng J.-F."/>
            <person name="Hugenholtz P."/>
            <person name="Woyke T."/>
            <person name="Wu D."/>
            <person name="Spring S."/>
            <person name="Schroeder M."/>
            <person name="Kopitz M."/>
            <person name="Brambilla E."/>
            <person name="Klenk H.-P."/>
            <person name="Eisen J.A."/>
        </authorList>
    </citation>
    <scope>NUCLEOTIDE SEQUENCE</scope>
    <source>
        <strain evidence="2">DSM 3403</strain>
    </source>
</reference>
<evidence type="ECO:0008006" key="4">
    <source>
        <dbReference type="Google" id="ProtNLM"/>
    </source>
</evidence>
<dbReference type="InterPro" id="IPR005325">
    <property type="entry name" value="DUF308_memb"/>
</dbReference>
<evidence type="ECO:0000313" key="3">
    <source>
        <dbReference type="Proteomes" id="UP000007590"/>
    </source>
</evidence>
<dbReference type="PANTHER" id="PTHR34989">
    <property type="entry name" value="PROTEIN HDED"/>
    <property type="match status" value="1"/>
</dbReference>
<dbReference type="EMBL" id="CP003349">
    <property type="protein sequence ID" value="AFD06543.1"/>
    <property type="molecule type" value="Genomic_DNA"/>
</dbReference>
<feature type="transmembrane region" description="Helical" evidence="1">
    <location>
        <begin position="12"/>
        <end position="29"/>
    </location>
</feature>
<dbReference type="Proteomes" id="UP000007590">
    <property type="component" value="Chromosome"/>
</dbReference>
<keyword evidence="1" id="KW-1133">Transmembrane helix</keyword>
<dbReference type="Pfam" id="PF03729">
    <property type="entry name" value="DUF308"/>
    <property type="match status" value="1"/>
</dbReference>
<gene>
    <name evidence="2" type="ordered locus">Solca_1464</name>
</gene>
<dbReference type="AlphaFoldDB" id="H8KVP0"/>
<protein>
    <recommendedName>
        <fullName evidence="4">HdeD family acid-resistance protein</fullName>
    </recommendedName>
</protein>
<name>H8KVP0_SOLCM</name>
<proteinExistence type="predicted"/>
<dbReference type="HOGENOM" id="CLU_091585_5_1_10"/>
<feature type="transmembrane region" description="Helical" evidence="1">
    <location>
        <begin position="148"/>
        <end position="171"/>
    </location>
</feature>
<feature type="transmembrane region" description="Helical" evidence="1">
    <location>
        <begin position="35"/>
        <end position="55"/>
    </location>
</feature>
<keyword evidence="1" id="KW-0472">Membrane</keyword>
<sequence>MKTFLNRTWWSLLIRGILSIIFGIIAFSLSGITLISLLILFAIYAIADGISAIAVSLQHKKTSENWNFMLVIGIVSMAVGILTLIYPALSAVYLVIFMGFRALFNGILELIAAIRLRKEIENEAWLALNGIISMLFGLWVIVNPGAGALALIWLIAAYSVTIGFILIILAFKARSWSKQLLI</sequence>